<feature type="region of interest" description="Disordered" evidence="3">
    <location>
        <begin position="1"/>
        <end position="27"/>
    </location>
</feature>
<dbReference type="EMBL" id="JAUSUP010000001">
    <property type="protein sequence ID" value="MDQ0350223.1"/>
    <property type="molecule type" value="Genomic_DNA"/>
</dbReference>
<protein>
    <recommendedName>
        <fullName evidence="2">Autolysin</fullName>
    </recommendedName>
    <alternativeName>
        <fullName evidence="1">Cell wall hydrolase</fullName>
    </alternativeName>
</protein>
<evidence type="ECO:0000256" key="3">
    <source>
        <dbReference type="SAM" id="MobiDB-lite"/>
    </source>
</evidence>
<evidence type="ECO:0000256" key="2">
    <source>
        <dbReference type="ARBA" id="ARBA00032390"/>
    </source>
</evidence>
<dbReference type="RefSeq" id="WP_307064903.1">
    <property type="nucleotide sequence ID" value="NZ_JAUSUP010000001.1"/>
</dbReference>
<dbReference type="InterPro" id="IPR002477">
    <property type="entry name" value="Peptidoglycan-bd-like"/>
</dbReference>
<gene>
    <name evidence="5" type="ORF">J2R98_000026</name>
</gene>
<dbReference type="Gene3D" id="1.10.101.10">
    <property type="entry name" value="PGBD-like superfamily/PGBD"/>
    <property type="match status" value="2"/>
</dbReference>
<dbReference type="PANTHER" id="PTHR41533:SF1">
    <property type="entry name" value="L,D-TRANSPEPTIDASE YCBB-RELATED"/>
    <property type="match status" value="1"/>
</dbReference>
<feature type="compositionally biased region" description="Basic residues" evidence="3">
    <location>
        <begin position="15"/>
        <end position="27"/>
    </location>
</feature>
<proteinExistence type="predicted"/>
<dbReference type="SUPFAM" id="SSF55846">
    <property type="entry name" value="N-acetylmuramoyl-L-alanine amidase-like"/>
    <property type="match status" value="1"/>
</dbReference>
<dbReference type="SUPFAM" id="SSF47090">
    <property type="entry name" value="PGBD-like"/>
    <property type="match status" value="2"/>
</dbReference>
<dbReference type="InterPro" id="IPR036365">
    <property type="entry name" value="PGBD-like_sf"/>
</dbReference>
<dbReference type="InterPro" id="IPR052905">
    <property type="entry name" value="LD-transpeptidase_YkuD-like"/>
</dbReference>
<evidence type="ECO:0000313" key="5">
    <source>
        <dbReference type="EMBL" id="MDQ0350223.1"/>
    </source>
</evidence>
<evidence type="ECO:0000256" key="1">
    <source>
        <dbReference type="ARBA" id="ARBA00030881"/>
    </source>
</evidence>
<dbReference type="SMART" id="SM00644">
    <property type="entry name" value="Ami_2"/>
    <property type="match status" value="1"/>
</dbReference>
<sequence>MANIEDLRGQTMGGNRRRNSVKHIARHHSATEGGDVWSFERHWKSRGWQTGGYHEIILRDGTVQLCYDEDVIVNGIANHNRTTYHICLVGNGSFTNEQERVWEERARYNMKRFGLKVDKVLGHNEFTGVRSGCPGVDMDRVRSRLENGSSGSSGDTDSSGSNNNLLRNGDSGSEVEQLQQDLLEVGERLPRYGADGIFGDETESAVRSFQRKAGIQVDGIVGPETRQALESAKNDDRVELPSGIYRRGSRGEAVKQIQEALDSVRFRPGAIDGIYGPKTEDAVRRFQKVHIPHEVDGIYGPNTKAKLEEVLRG</sequence>
<evidence type="ECO:0000259" key="4">
    <source>
        <dbReference type="SMART" id="SM00644"/>
    </source>
</evidence>
<organism evidence="5 6">
    <name type="scientific">Alkalibacillus filiformis</name>
    <dbReference type="NCBI Taxonomy" id="200990"/>
    <lineage>
        <taxon>Bacteria</taxon>
        <taxon>Bacillati</taxon>
        <taxon>Bacillota</taxon>
        <taxon>Bacilli</taxon>
        <taxon>Bacillales</taxon>
        <taxon>Bacillaceae</taxon>
        <taxon>Alkalibacillus</taxon>
    </lineage>
</organism>
<dbReference type="InterPro" id="IPR002502">
    <property type="entry name" value="Amidase_domain"/>
</dbReference>
<feature type="compositionally biased region" description="Low complexity" evidence="3">
    <location>
        <begin position="147"/>
        <end position="172"/>
    </location>
</feature>
<dbReference type="Pfam" id="PF01510">
    <property type="entry name" value="Amidase_2"/>
    <property type="match status" value="1"/>
</dbReference>
<accession>A0ABU0DP43</accession>
<dbReference type="PANTHER" id="PTHR41533">
    <property type="entry name" value="L,D-TRANSPEPTIDASE HI_1667-RELATED"/>
    <property type="match status" value="1"/>
</dbReference>
<feature type="region of interest" description="Disordered" evidence="3">
    <location>
        <begin position="137"/>
        <end position="173"/>
    </location>
</feature>
<keyword evidence="6" id="KW-1185">Reference proteome</keyword>
<dbReference type="Pfam" id="PF01471">
    <property type="entry name" value="PG_binding_1"/>
    <property type="match status" value="2"/>
</dbReference>
<dbReference type="InterPro" id="IPR036366">
    <property type="entry name" value="PGBDSf"/>
</dbReference>
<evidence type="ECO:0000313" key="6">
    <source>
        <dbReference type="Proteomes" id="UP001236723"/>
    </source>
</evidence>
<feature type="domain" description="N-acetylmuramoyl-L-alanine amidase" evidence="4">
    <location>
        <begin position="11"/>
        <end position="135"/>
    </location>
</feature>
<comment type="caution">
    <text evidence="5">The sequence shown here is derived from an EMBL/GenBank/DDBJ whole genome shotgun (WGS) entry which is preliminary data.</text>
</comment>
<dbReference type="Proteomes" id="UP001236723">
    <property type="component" value="Unassembled WGS sequence"/>
</dbReference>
<dbReference type="CDD" id="cd06583">
    <property type="entry name" value="PGRP"/>
    <property type="match status" value="1"/>
</dbReference>
<dbReference type="InterPro" id="IPR036505">
    <property type="entry name" value="Amidase/PGRP_sf"/>
</dbReference>
<name>A0ABU0DP43_9BACI</name>
<dbReference type="Gene3D" id="3.40.80.10">
    <property type="entry name" value="Peptidoglycan recognition protein-like"/>
    <property type="match status" value="1"/>
</dbReference>
<reference evidence="5 6" key="1">
    <citation type="submission" date="2023-07" db="EMBL/GenBank/DDBJ databases">
        <title>Genomic Encyclopedia of Type Strains, Phase IV (KMG-IV): sequencing the most valuable type-strain genomes for metagenomic binning, comparative biology and taxonomic classification.</title>
        <authorList>
            <person name="Goeker M."/>
        </authorList>
    </citation>
    <scope>NUCLEOTIDE SEQUENCE [LARGE SCALE GENOMIC DNA]</scope>
    <source>
        <strain evidence="5 6">DSM 15448</strain>
    </source>
</reference>